<dbReference type="Pfam" id="PF12251">
    <property type="entry name" value="SNAPC3"/>
    <property type="match status" value="1"/>
</dbReference>
<dbReference type="GO" id="GO:0001006">
    <property type="term" value="F:RNA polymerase III type 3 promoter sequence-specific DNA binding"/>
    <property type="evidence" value="ECO:0007669"/>
    <property type="project" value="TreeGrafter"/>
</dbReference>
<dbReference type="AlphaFoldDB" id="A0AA88N643"/>
<dbReference type="InterPro" id="IPR022042">
    <property type="entry name" value="snRNA-activating_su3"/>
</dbReference>
<keyword evidence="12" id="KW-1185">Reference proteome</keyword>
<evidence type="ECO:0000256" key="6">
    <source>
        <dbReference type="ARBA" id="ARBA00023163"/>
    </source>
</evidence>
<dbReference type="GO" id="GO:0003681">
    <property type="term" value="F:bent DNA binding"/>
    <property type="evidence" value="ECO:0007669"/>
    <property type="project" value="TreeGrafter"/>
</dbReference>
<sequence>MAEGGSTKAMNENVPVYEHVEVNTKAFHIGSFRDLWLSVLKPEDYCFNQTDSEVEDAEFIETMGITPDTLQELKTICSPESLRCHPADEDPDPDDIPADTQLATLKLRKKRLDYKKSLSRDGVGRHDAYANELEMLTLGRRTEDTTDIIPEGEIVLTFNVIYPILFKRFKHVRAYQTLHILGSQNLTELRDSICCVSDLQVFGEFSNTPDMVPQFISKDHYKSAFFYFEGIFYNDMRFPECRDISKVTRDWAKTRREFPEFKTAKMEETTFSDLRMKVGYPYLYCHQGDCEHVLILTDVRMVHRDDCLDRKLYPLLSHKHRVVTRKCCVCHLYISRWITTNDALAPSDPCLYCDQCFRLLHYDQHGNKLGDFQAYAYVDPGAFN</sequence>
<evidence type="ECO:0000256" key="2">
    <source>
        <dbReference type="ARBA" id="ARBA00010410"/>
    </source>
</evidence>
<comment type="function">
    <text evidence="8">Part of the SNAPc complex required for the transcription of both RNA polymerase II and III small-nuclear RNA genes. Binds to the proximal sequence element (PSE), a non-TATA-box basal promoter element common to these 2 types of genes. Recruits TBP and BRF2 to the U6 snRNA TATA box.</text>
</comment>
<protein>
    <recommendedName>
        <fullName evidence="3">snRNA-activating protein complex subunit 3</fullName>
    </recommendedName>
    <alternativeName>
        <fullName evidence="10">Small nuclear RNA-activating complex polypeptide 3</fullName>
    </alternativeName>
</protein>
<dbReference type="GO" id="GO:0005634">
    <property type="term" value="C:nucleus"/>
    <property type="evidence" value="ECO:0007669"/>
    <property type="project" value="UniProtKB-SubCell"/>
</dbReference>
<keyword evidence="5" id="KW-0238">DNA-binding</keyword>
<comment type="caution">
    <text evidence="11">The sequence shown here is derived from an EMBL/GenBank/DDBJ whole genome shotgun (WGS) entry which is preliminary data.</text>
</comment>
<evidence type="ECO:0000256" key="4">
    <source>
        <dbReference type="ARBA" id="ARBA00023015"/>
    </source>
</evidence>
<reference evidence="11" key="1">
    <citation type="submission" date="2023-08" db="EMBL/GenBank/DDBJ databases">
        <title>Pelteobagrus vachellii genome.</title>
        <authorList>
            <person name="Liu H."/>
        </authorList>
    </citation>
    <scope>NUCLEOTIDE SEQUENCE</scope>
    <source>
        <strain evidence="11">PRFRI_2022a</strain>
        <tissue evidence="11">Muscle</tissue>
    </source>
</reference>
<keyword evidence="4" id="KW-0805">Transcription regulation</keyword>
<evidence type="ECO:0000256" key="3">
    <source>
        <dbReference type="ARBA" id="ARBA00013634"/>
    </source>
</evidence>
<proteinExistence type="inferred from homology"/>
<evidence type="ECO:0000256" key="5">
    <source>
        <dbReference type="ARBA" id="ARBA00023125"/>
    </source>
</evidence>
<keyword evidence="6" id="KW-0804">Transcription</keyword>
<evidence type="ECO:0000256" key="1">
    <source>
        <dbReference type="ARBA" id="ARBA00004123"/>
    </source>
</evidence>
<dbReference type="EMBL" id="JAVHJS010000007">
    <property type="protein sequence ID" value="KAK2852219.1"/>
    <property type="molecule type" value="Genomic_DNA"/>
</dbReference>
<dbReference type="PANTHER" id="PTHR13421:SF16">
    <property type="entry name" value="SNRNA-ACTIVATING PROTEIN COMPLEX SUBUNIT 3"/>
    <property type="match status" value="1"/>
</dbReference>
<dbReference type="GO" id="GO:0019185">
    <property type="term" value="C:snRNA-activating protein complex"/>
    <property type="evidence" value="ECO:0007669"/>
    <property type="project" value="TreeGrafter"/>
</dbReference>
<dbReference type="GO" id="GO:0001046">
    <property type="term" value="F:core promoter sequence-specific DNA binding"/>
    <property type="evidence" value="ECO:0007669"/>
    <property type="project" value="TreeGrafter"/>
</dbReference>
<comment type="similarity">
    <text evidence="2">Belongs to the SNAPC3/SRD2 family.</text>
</comment>
<organism evidence="11 12">
    <name type="scientific">Tachysurus vachellii</name>
    <name type="common">Darkbarbel catfish</name>
    <name type="synonym">Pelteobagrus vachellii</name>
    <dbReference type="NCBI Taxonomy" id="175792"/>
    <lineage>
        <taxon>Eukaryota</taxon>
        <taxon>Metazoa</taxon>
        <taxon>Chordata</taxon>
        <taxon>Craniata</taxon>
        <taxon>Vertebrata</taxon>
        <taxon>Euteleostomi</taxon>
        <taxon>Actinopterygii</taxon>
        <taxon>Neopterygii</taxon>
        <taxon>Teleostei</taxon>
        <taxon>Ostariophysi</taxon>
        <taxon>Siluriformes</taxon>
        <taxon>Bagridae</taxon>
        <taxon>Tachysurus</taxon>
    </lineage>
</organism>
<gene>
    <name evidence="11" type="ORF">Q7C36_007420</name>
</gene>
<evidence type="ECO:0000256" key="7">
    <source>
        <dbReference type="ARBA" id="ARBA00023242"/>
    </source>
</evidence>
<evidence type="ECO:0000256" key="9">
    <source>
        <dbReference type="ARBA" id="ARBA00025958"/>
    </source>
</evidence>
<evidence type="ECO:0000313" key="12">
    <source>
        <dbReference type="Proteomes" id="UP001187315"/>
    </source>
</evidence>
<dbReference type="GO" id="GO:0042796">
    <property type="term" value="P:snRNA transcription by RNA polymerase III"/>
    <property type="evidence" value="ECO:0007669"/>
    <property type="project" value="TreeGrafter"/>
</dbReference>
<comment type="subcellular location">
    <subcellularLocation>
        <location evidence="1">Nucleus</location>
    </subcellularLocation>
</comment>
<comment type="subunit">
    <text evidence="9">Part of the SNAPc complex composed of 5 subunits: SNAPC1, SNAPC2, SNAPC3, SNAPC4 and SNAPC5. SNAPC3 interacts with SNAPC1.</text>
</comment>
<keyword evidence="7" id="KW-0539">Nucleus</keyword>
<name>A0AA88N643_TACVA</name>
<evidence type="ECO:0000313" key="11">
    <source>
        <dbReference type="EMBL" id="KAK2852219.1"/>
    </source>
</evidence>
<evidence type="ECO:0000256" key="8">
    <source>
        <dbReference type="ARBA" id="ARBA00025193"/>
    </source>
</evidence>
<accession>A0AA88N643</accession>
<evidence type="ECO:0000256" key="10">
    <source>
        <dbReference type="ARBA" id="ARBA00029606"/>
    </source>
</evidence>
<dbReference type="GO" id="GO:0042795">
    <property type="term" value="P:snRNA transcription by RNA polymerase II"/>
    <property type="evidence" value="ECO:0007669"/>
    <property type="project" value="TreeGrafter"/>
</dbReference>
<dbReference type="PANTHER" id="PTHR13421">
    <property type="entry name" value="SNRNA-ACTIVATING PROTEIN COMPLEX SUBUNIT 3"/>
    <property type="match status" value="1"/>
</dbReference>
<dbReference type="Proteomes" id="UP001187315">
    <property type="component" value="Unassembled WGS sequence"/>
</dbReference>
<dbReference type="GO" id="GO:0000978">
    <property type="term" value="F:RNA polymerase II cis-regulatory region sequence-specific DNA binding"/>
    <property type="evidence" value="ECO:0007669"/>
    <property type="project" value="TreeGrafter"/>
</dbReference>